<reference evidence="8" key="1">
    <citation type="submission" date="2020-10" db="EMBL/GenBank/DDBJ databases">
        <authorList>
            <person name="Gilroy R."/>
        </authorList>
    </citation>
    <scope>NUCLEOTIDE SEQUENCE</scope>
    <source>
        <strain evidence="8">ChiW3-316</strain>
    </source>
</reference>
<organism evidence="8 9">
    <name type="scientific">Candidatus Scatocola faecipullorum</name>
    <dbReference type="NCBI Taxonomy" id="2840917"/>
    <lineage>
        <taxon>Bacteria</taxon>
        <taxon>Pseudomonadati</taxon>
        <taxon>Pseudomonadota</taxon>
        <taxon>Alphaproteobacteria</taxon>
        <taxon>Rhodospirillales</taxon>
        <taxon>Rhodospirillaceae</taxon>
        <taxon>Rhodospirillaceae incertae sedis</taxon>
        <taxon>Candidatus Scatocola</taxon>
    </lineage>
</organism>
<feature type="transmembrane region" description="Helical" evidence="6">
    <location>
        <begin position="413"/>
        <end position="439"/>
    </location>
</feature>
<reference evidence="8" key="2">
    <citation type="journal article" date="2021" name="PeerJ">
        <title>Extensive microbial diversity within the chicken gut microbiome revealed by metagenomics and culture.</title>
        <authorList>
            <person name="Gilroy R."/>
            <person name="Ravi A."/>
            <person name="Getino M."/>
            <person name="Pursley I."/>
            <person name="Horton D.L."/>
            <person name="Alikhan N.F."/>
            <person name="Baker D."/>
            <person name="Gharbi K."/>
            <person name="Hall N."/>
            <person name="Watson M."/>
            <person name="Adriaenssens E.M."/>
            <person name="Foster-Nyarko E."/>
            <person name="Jarju S."/>
            <person name="Secka A."/>
            <person name="Antonio M."/>
            <person name="Oren A."/>
            <person name="Chaudhuri R.R."/>
            <person name="La Ragione R."/>
            <person name="Hildebrand F."/>
            <person name="Pallen M.J."/>
        </authorList>
    </citation>
    <scope>NUCLEOTIDE SEQUENCE</scope>
    <source>
        <strain evidence="8">ChiW3-316</strain>
    </source>
</reference>
<keyword evidence="4 6" id="KW-1133">Transmembrane helix</keyword>
<dbReference type="InterPro" id="IPR052159">
    <property type="entry name" value="Competence_DNA_uptake"/>
</dbReference>
<evidence type="ECO:0000313" key="8">
    <source>
        <dbReference type="EMBL" id="HIU53875.1"/>
    </source>
</evidence>
<dbReference type="NCBIfam" id="TIGR00360">
    <property type="entry name" value="ComEC_N-term"/>
    <property type="match status" value="1"/>
</dbReference>
<feature type="transmembrane region" description="Helical" evidence="6">
    <location>
        <begin position="44"/>
        <end position="61"/>
    </location>
</feature>
<keyword evidence="5 6" id="KW-0472">Membrane</keyword>
<comment type="subcellular location">
    <subcellularLocation>
        <location evidence="1">Cell membrane</location>
        <topology evidence="1">Multi-pass membrane protein</topology>
    </subcellularLocation>
</comment>
<dbReference type="PANTHER" id="PTHR30619:SF1">
    <property type="entry name" value="RECOMBINATION PROTEIN 2"/>
    <property type="match status" value="1"/>
</dbReference>
<feature type="transmembrane region" description="Helical" evidence="6">
    <location>
        <begin position="352"/>
        <end position="384"/>
    </location>
</feature>
<feature type="transmembrane region" description="Helical" evidence="6">
    <location>
        <begin position="20"/>
        <end position="38"/>
    </location>
</feature>
<feature type="transmembrane region" description="Helical" evidence="6">
    <location>
        <begin position="451"/>
        <end position="472"/>
    </location>
</feature>
<accession>A0A9D1M4W8</accession>
<dbReference type="GO" id="GO:0005886">
    <property type="term" value="C:plasma membrane"/>
    <property type="evidence" value="ECO:0007669"/>
    <property type="project" value="UniProtKB-SubCell"/>
</dbReference>
<evidence type="ECO:0000256" key="1">
    <source>
        <dbReference type="ARBA" id="ARBA00004651"/>
    </source>
</evidence>
<evidence type="ECO:0000256" key="6">
    <source>
        <dbReference type="SAM" id="Phobius"/>
    </source>
</evidence>
<dbReference type="PANTHER" id="PTHR30619">
    <property type="entry name" value="DNA INTERNALIZATION/COMPETENCE PROTEIN COMEC/REC2"/>
    <property type="match status" value="1"/>
</dbReference>
<evidence type="ECO:0000256" key="2">
    <source>
        <dbReference type="ARBA" id="ARBA00022475"/>
    </source>
</evidence>
<evidence type="ECO:0000256" key="4">
    <source>
        <dbReference type="ARBA" id="ARBA00022989"/>
    </source>
</evidence>
<feature type="transmembrane region" description="Helical" evidence="6">
    <location>
        <begin position="68"/>
        <end position="86"/>
    </location>
</feature>
<feature type="transmembrane region" description="Helical" evidence="6">
    <location>
        <begin position="270"/>
        <end position="290"/>
    </location>
</feature>
<dbReference type="Pfam" id="PF03772">
    <property type="entry name" value="Competence"/>
    <property type="match status" value="1"/>
</dbReference>
<name>A0A9D1M4W8_9PROT</name>
<protein>
    <submittedName>
        <fullName evidence="8">ComEC/Rec2 family competence protein</fullName>
    </submittedName>
</protein>
<feature type="transmembrane region" description="Helical" evidence="6">
    <location>
        <begin position="326"/>
        <end position="345"/>
    </location>
</feature>
<dbReference type="InterPro" id="IPR004477">
    <property type="entry name" value="ComEC_N"/>
</dbReference>
<evidence type="ECO:0000313" key="9">
    <source>
        <dbReference type="Proteomes" id="UP000824107"/>
    </source>
</evidence>
<evidence type="ECO:0000256" key="5">
    <source>
        <dbReference type="ARBA" id="ARBA00023136"/>
    </source>
</evidence>
<feature type="domain" description="ComEC/Rec2-related protein" evidence="7">
    <location>
        <begin position="241"/>
        <end position="532"/>
    </location>
</feature>
<keyword evidence="2" id="KW-1003">Cell membrane</keyword>
<feature type="transmembrane region" description="Helical" evidence="6">
    <location>
        <begin position="302"/>
        <end position="320"/>
    </location>
</feature>
<evidence type="ECO:0000259" key="7">
    <source>
        <dbReference type="Pfam" id="PF03772"/>
    </source>
</evidence>
<sequence length="683" mass="76103">MLHVWRYYITRNLEAERERWVLWLPVLFATGIGIYFALPQEPSMWLTLAVIELTLLAVWLARHQAKLLWLLAGWGVMLAGFTNIQLKAIYLSETPQVKNEDKLYLQGRVVAADTNYRGNQRLVLENMKDYDGNSVAGRYKLTLTSKSSRAGVGDCVEMVATVRPHIHAVAVGAYQLDRKAYFEGLTGGGFISSRVLPAVCEQKPGAGLLWAEGVSGLRQRIVNRINRVLPRDEAGIAAAIVAGERGGISRKITENYRDSGLAHFLSISGLHMSMVAGMMFFLVRLAMALVPAWSLRYDAKKTAALFAILMSFVYLQISGAEIPSQRAFIMTFIVLLGVLFARQAISMRMLGWAALIVLIVSPQALIGASFQMSFAAVAALIAFYERYAGSLHRFLTGSNGRDITLPGRVMRILWAYFIGIMVSDLVASLATLPFAIYHFNRIAVFTTLTNLLAGPIIGFVIMPFVLAALLLMPLGLDYWPLKLVGAGIDLVNRITSYVAGLPEAAYQVMSMPLWGLLLIVYGALWVCIWQRKWRGWGFVLIAAGLMSIWTVKVPDVMADADGEVFAVRDESGKMVILPTRGNNYLKKVWLEKTAARKLTAKESRKLKAIYDGRKTDRTWIDMVCDERSCLYKKRIRIIKYGGLEIDGKDYDLLSALGSNFYIDGKNVTVKTVRGAIGRRLWNN</sequence>
<evidence type="ECO:0000256" key="3">
    <source>
        <dbReference type="ARBA" id="ARBA00022692"/>
    </source>
</evidence>
<comment type="caution">
    <text evidence="8">The sequence shown here is derived from an EMBL/GenBank/DDBJ whole genome shotgun (WGS) entry which is preliminary data.</text>
</comment>
<feature type="transmembrane region" description="Helical" evidence="6">
    <location>
        <begin position="511"/>
        <end position="528"/>
    </location>
</feature>
<gene>
    <name evidence="8" type="ORF">IAD20_07330</name>
</gene>
<dbReference type="AlphaFoldDB" id="A0A9D1M4W8"/>
<dbReference type="Proteomes" id="UP000824107">
    <property type="component" value="Unassembled WGS sequence"/>
</dbReference>
<proteinExistence type="predicted"/>
<feature type="transmembrane region" description="Helical" evidence="6">
    <location>
        <begin position="535"/>
        <end position="551"/>
    </location>
</feature>
<keyword evidence="3 6" id="KW-0812">Transmembrane</keyword>
<dbReference type="EMBL" id="DVNC01000050">
    <property type="protein sequence ID" value="HIU53875.1"/>
    <property type="molecule type" value="Genomic_DNA"/>
</dbReference>